<organism evidence="1 2">
    <name type="scientific">Pholiota conissans</name>
    <dbReference type="NCBI Taxonomy" id="109636"/>
    <lineage>
        <taxon>Eukaryota</taxon>
        <taxon>Fungi</taxon>
        <taxon>Dikarya</taxon>
        <taxon>Basidiomycota</taxon>
        <taxon>Agaricomycotina</taxon>
        <taxon>Agaricomycetes</taxon>
        <taxon>Agaricomycetidae</taxon>
        <taxon>Agaricales</taxon>
        <taxon>Agaricineae</taxon>
        <taxon>Strophariaceae</taxon>
        <taxon>Pholiota</taxon>
    </lineage>
</organism>
<name>A0A9P5ZE37_9AGAR</name>
<dbReference type="AlphaFoldDB" id="A0A9P5ZE37"/>
<gene>
    <name evidence="1" type="ORF">BDN70DRAFT_872737</name>
</gene>
<dbReference type="Proteomes" id="UP000807469">
    <property type="component" value="Unassembled WGS sequence"/>
</dbReference>
<accession>A0A9P5ZE37</accession>
<protein>
    <submittedName>
        <fullName evidence="1">Uncharacterized protein</fullName>
    </submittedName>
</protein>
<dbReference type="EMBL" id="MU155145">
    <property type="protein sequence ID" value="KAF9484246.1"/>
    <property type="molecule type" value="Genomic_DNA"/>
</dbReference>
<proteinExistence type="predicted"/>
<comment type="caution">
    <text evidence="1">The sequence shown here is derived from an EMBL/GenBank/DDBJ whole genome shotgun (WGS) entry which is preliminary data.</text>
</comment>
<reference evidence="1" key="1">
    <citation type="submission" date="2020-11" db="EMBL/GenBank/DDBJ databases">
        <authorList>
            <consortium name="DOE Joint Genome Institute"/>
            <person name="Ahrendt S."/>
            <person name="Riley R."/>
            <person name="Andreopoulos W."/>
            <person name="Labutti K."/>
            <person name="Pangilinan J."/>
            <person name="Ruiz-Duenas F.J."/>
            <person name="Barrasa J.M."/>
            <person name="Sanchez-Garcia M."/>
            <person name="Camarero S."/>
            <person name="Miyauchi S."/>
            <person name="Serrano A."/>
            <person name="Linde D."/>
            <person name="Babiker R."/>
            <person name="Drula E."/>
            <person name="Ayuso-Fernandez I."/>
            <person name="Pacheco R."/>
            <person name="Padilla G."/>
            <person name="Ferreira P."/>
            <person name="Barriuso J."/>
            <person name="Kellner H."/>
            <person name="Castanera R."/>
            <person name="Alfaro M."/>
            <person name="Ramirez L."/>
            <person name="Pisabarro A.G."/>
            <person name="Kuo A."/>
            <person name="Tritt A."/>
            <person name="Lipzen A."/>
            <person name="He G."/>
            <person name="Yan M."/>
            <person name="Ng V."/>
            <person name="Cullen D."/>
            <person name="Martin F."/>
            <person name="Rosso M.-N."/>
            <person name="Henrissat B."/>
            <person name="Hibbett D."/>
            <person name="Martinez A.T."/>
            <person name="Grigoriev I.V."/>
        </authorList>
    </citation>
    <scope>NUCLEOTIDE SEQUENCE</scope>
    <source>
        <strain evidence="1">CIRM-BRFM 674</strain>
    </source>
</reference>
<evidence type="ECO:0000313" key="1">
    <source>
        <dbReference type="EMBL" id="KAF9484246.1"/>
    </source>
</evidence>
<keyword evidence="2" id="KW-1185">Reference proteome</keyword>
<evidence type="ECO:0000313" key="2">
    <source>
        <dbReference type="Proteomes" id="UP000807469"/>
    </source>
</evidence>
<sequence length="145" mass="15968">MPNIPPAVQCSTEVIVAHTASQVPSASLELTSLRFPVDKKFASVPLSSLLHIARRFPRLTRLECYITISSPATLELDLDTHIAHQALEILSVDGPISQKDQIPVATYLSLLFPHLKAIETSNGSTEDWDYVYSMVKMCQTVSFGV</sequence>